<accession>A0ABW2BTX5</accession>
<dbReference type="Gene3D" id="3.40.50.880">
    <property type="match status" value="1"/>
</dbReference>
<dbReference type="SUPFAM" id="SSF46689">
    <property type="entry name" value="Homeodomain-like"/>
    <property type="match status" value="2"/>
</dbReference>
<dbReference type="Gene3D" id="1.10.10.60">
    <property type="entry name" value="Homeodomain-like"/>
    <property type="match status" value="1"/>
</dbReference>
<proteinExistence type="predicted"/>
<dbReference type="Pfam" id="PF01965">
    <property type="entry name" value="DJ-1_PfpI"/>
    <property type="match status" value="1"/>
</dbReference>
<feature type="domain" description="HTH araC/xylS-type" evidence="3">
    <location>
        <begin position="212"/>
        <end position="310"/>
    </location>
</feature>
<dbReference type="InterPro" id="IPR052158">
    <property type="entry name" value="INH-QAR"/>
</dbReference>
<dbReference type="CDD" id="cd03137">
    <property type="entry name" value="GATase1_AraC_1"/>
    <property type="match status" value="1"/>
</dbReference>
<comment type="caution">
    <text evidence="4">The sequence shown here is derived from an EMBL/GenBank/DDBJ whole genome shotgun (WGS) entry which is preliminary data.</text>
</comment>
<dbReference type="PROSITE" id="PS01124">
    <property type="entry name" value="HTH_ARAC_FAMILY_2"/>
    <property type="match status" value="1"/>
</dbReference>
<organism evidence="4 5">
    <name type="scientific">Haloechinothrix salitolerans</name>
    <dbReference type="NCBI Taxonomy" id="926830"/>
    <lineage>
        <taxon>Bacteria</taxon>
        <taxon>Bacillati</taxon>
        <taxon>Actinomycetota</taxon>
        <taxon>Actinomycetes</taxon>
        <taxon>Pseudonocardiales</taxon>
        <taxon>Pseudonocardiaceae</taxon>
        <taxon>Haloechinothrix</taxon>
    </lineage>
</organism>
<name>A0ABW2BTX5_9PSEU</name>
<dbReference type="Pfam" id="PF12833">
    <property type="entry name" value="HTH_18"/>
    <property type="match status" value="1"/>
</dbReference>
<dbReference type="InterPro" id="IPR002818">
    <property type="entry name" value="DJ-1/PfpI"/>
</dbReference>
<keyword evidence="5" id="KW-1185">Reference proteome</keyword>
<dbReference type="InterPro" id="IPR029062">
    <property type="entry name" value="Class_I_gatase-like"/>
</dbReference>
<dbReference type="InterPro" id="IPR009057">
    <property type="entry name" value="Homeodomain-like_sf"/>
</dbReference>
<evidence type="ECO:0000256" key="1">
    <source>
        <dbReference type="ARBA" id="ARBA00023015"/>
    </source>
</evidence>
<gene>
    <name evidence="4" type="ORF">ACFQGD_00445</name>
</gene>
<evidence type="ECO:0000313" key="4">
    <source>
        <dbReference type="EMBL" id="MFC6865608.1"/>
    </source>
</evidence>
<evidence type="ECO:0000259" key="3">
    <source>
        <dbReference type="PROSITE" id="PS01124"/>
    </source>
</evidence>
<dbReference type="PANTHER" id="PTHR43130:SF3">
    <property type="entry name" value="HTH-TYPE TRANSCRIPTIONAL REGULATOR RV1931C"/>
    <property type="match status" value="1"/>
</dbReference>
<protein>
    <submittedName>
        <fullName evidence="4">GlxA family transcriptional regulator</fullName>
    </submittedName>
</protein>
<keyword evidence="1" id="KW-0805">Transcription regulation</keyword>
<dbReference type="EMBL" id="JBHSXX010000001">
    <property type="protein sequence ID" value="MFC6865608.1"/>
    <property type="molecule type" value="Genomic_DNA"/>
</dbReference>
<dbReference type="PANTHER" id="PTHR43130">
    <property type="entry name" value="ARAC-FAMILY TRANSCRIPTIONAL REGULATOR"/>
    <property type="match status" value="1"/>
</dbReference>
<evidence type="ECO:0000313" key="5">
    <source>
        <dbReference type="Proteomes" id="UP001596337"/>
    </source>
</evidence>
<dbReference type="RefSeq" id="WP_345392012.1">
    <property type="nucleotide sequence ID" value="NZ_BAABLA010000007.1"/>
</dbReference>
<reference evidence="5" key="1">
    <citation type="journal article" date="2019" name="Int. J. Syst. Evol. Microbiol.">
        <title>The Global Catalogue of Microorganisms (GCM) 10K type strain sequencing project: providing services to taxonomists for standard genome sequencing and annotation.</title>
        <authorList>
            <consortium name="The Broad Institute Genomics Platform"/>
            <consortium name="The Broad Institute Genome Sequencing Center for Infectious Disease"/>
            <person name="Wu L."/>
            <person name="Ma J."/>
        </authorList>
    </citation>
    <scope>NUCLEOTIDE SEQUENCE [LARGE SCALE GENOMIC DNA]</scope>
    <source>
        <strain evidence="5">KCTC 32255</strain>
    </source>
</reference>
<dbReference type="InterPro" id="IPR018060">
    <property type="entry name" value="HTH_AraC"/>
</dbReference>
<keyword evidence="2" id="KW-0804">Transcription</keyword>
<sequence length="321" mass="34421">MRTVGVVLLSDARAFDVAVIAEVFGIDRTDHGVPRFDVRWCSRGRRRTGLHPVGDMPATHGIGGLAGCDVVIAPGRHQRTDISPRVAAELREVHERGAILMSLCSGAFTLAAAGLLDGRQATTHWALLDDLARVAPRADVQRDALYTDTGDVLTSAGVVGGLDVCLHLVRREFGGDVAAALARRIVMPPVREGGQRQYAETSMPKRSTRGVASTMDWALARLGEPIGCDDLMAHAGMSGRTFHRAFTAATGMTPGKWLRGQRIRYAQRLLEATDLTVDRIAERSGLGTAANLRRGLRAELGVGPAAYRRTFRTMPSGGVPG</sequence>
<dbReference type="SUPFAM" id="SSF52317">
    <property type="entry name" value="Class I glutamine amidotransferase-like"/>
    <property type="match status" value="1"/>
</dbReference>
<dbReference type="Proteomes" id="UP001596337">
    <property type="component" value="Unassembled WGS sequence"/>
</dbReference>
<dbReference type="SMART" id="SM00342">
    <property type="entry name" value="HTH_ARAC"/>
    <property type="match status" value="1"/>
</dbReference>
<evidence type="ECO:0000256" key="2">
    <source>
        <dbReference type="ARBA" id="ARBA00023163"/>
    </source>
</evidence>